<feature type="binding site" evidence="13">
    <location>
        <position position="168"/>
    </location>
    <ligand>
        <name>ITP</name>
        <dbReference type="ChEBI" id="CHEBI:61402"/>
    </ligand>
</feature>
<comment type="catalytic activity">
    <reaction evidence="13">
        <text>XTP + H2O = XMP + diphosphate + H(+)</text>
        <dbReference type="Rhea" id="RHEA:28610"/>
        <dbReference type="ChEBI" id="CHEBI:15377"/>
        <dbReference type="ChEBI" id="CHEBI:15378"/>
        <dbReference type="ChEBI" id="CHEBI:33019"/>
        <dbReference type="ChEBI" id="CHEBI:57464"/>
        <dbReference type="ChEBI" id="CHEBI:61314"/>
        <dbReference type="EC" id="3.6.1.66"/>
    </reaction>
</comment>
<dbReference type="Gene3D" id="3.90.950.10">
    <property type="match status" value="1"/>
</dbReference>
<feature type="domain" description="RecF/RecN/SMC N-terminal" evidence="16">
    <location>
        <begin position="295"/>
        <end position="1345"/>
    </location>
</feature>
<comment type="catalytic activity">
    <reaction evidence="10">
        <text>ITP + H2O = IMP + diphosphate + H(+)</text>
        <dbReference type="Rhea" id="RHEA:29399"/>
        <dbReference type="ChEBI" id="CHEBI:15377"/>
        <dbReference type="ChEBI" id="CHEBI:15378"/>
        <dbReference type="ChEBI" id="CHEBI:33019"/>
        <dbReference type="ChEBI" id="CHEBI:58053"/>
        <dbReference type="ChEBI" id="CHEBI:61402"/>
        <dbReference type="EC" id="3.6.1.66"/>
    </reaction>
    <physiologicalReaction direction="left-to-right" evidence="10">
        <dbReference type="Rhea" id="RHEA:29400"/>
    </physiologicalReaction>
</comment>
<dbReference type="PANTHER" id="PTHR45916">
    <property type="entry name" value="STRUCTURAL MAINTENANCE OF CHROMOSOMES PROTEIN 5"/>
    <property type="match status" value="1"/>
</dbReference>
<comment type="function">
    <text evidence="9">Pyrophosphatase that hydrolyzes the non-canonical purine nucleotides inosine triphosphate (ITP), deoxyinosine triphosphate (dITP) as well as 2'-deoxy-N-6-hydroxylaminopurine triphosphate (dHAPTP) and xanthosine 5'-triphosphate (XTP) to their respective monophosphate derivatives. The enzyme does not distinguish between the deoxy- and ribose forms. Probably excludes non-canonical purines from RNA and DNA precursor pools, thus preventing their incorporation into RNA and DNA and avoiding chromosomal lesions.</text>
</comment>
<comment type="subunit">
    <text evidence="13">Homodimer.</text>
</comment>
<feature type="binding site" evidence="13">
    <location>
        <position position="56"/>
    </location>
    <ligand>
        <name>ITP</name>
        <dbReference type="ChEBI" id="CHEBI:61402"/>
    </ligand>
</feature>
<dbReference type="Pfam" id="PF02463">
    <property type="entry name" value="SMC_N"/>
    <property type="match status" value="1"/>
</dbReference>
<evidence type="ECO:0000256" key="14">
    <source>
        <dbReference type="SAM" id="Coils"/>
    </source>
</evidence>
<comment type="catalytic activity">
    <reaction evidence="12">
        <text>N(6)-hydroxy-dATP + H2O = N(6)-hydroxy-dAMP + diphosphate + H(+)</text>
        <dbReference type="Rhea" id="RHEA:83971"/>
        <dbReference type="ChEBI" id="CHEBI:15377"/>
        <dbReference type="ChEBI" id="CHEBI:15378"/>
        <dbReference type="ChEBI" id="CHEBI:33019"/>
        <dbReference type="ChEBI" id="CHEBI:233529"/>
        <dbReference type="ChEBI" id="CHEBI:233530"/>
    </reaction>
    <physiologicalReaction direction="left-to-right" evidence="12">
        <dbReference type="Rhea" id="RHEA:83972"/>
    </physiologicalReaction>
</comment>
<dbReference type="GO" id="GO:0046872">
    <property type="term" value="F:metal ion binding"/>
    <property type="evidence" value="ECO:0007669"/>
    <property type="project" value="UniProtKB-KW"/>
</dbReference>
<accession>A0A9Q5HWF6</accession>
<reference evidence="17" key="1">
    <citation type="submission" date="2016-06" db="EMBL/GenBank/DDBJ databases">
        <title>Draft Genome sequence of the fungus Inonotus baumii.</title>
        <authorList>
            <person name="Zhu H."/>
            <person name="Lin W."/>
        </authorList>
    </citation>
    <scope>NUCLEOTIDE SEQUENCE</scope>
    <source>
        <strain evidence="17">821</strain>
    </source>
</reference>
<comment type="catalytic activity">
    <reaction evidence="11">
        <text>dITP + H2O = dIMP + diphosphate + H(+)</text>
        <dbReference type="Rhea" id="RHEA:28342"/>
        <dbReference type="ChEBI" id="CHEBI:15377"/>
        <dbReference type="ChEBI" id="CHEBI:15378"/>
        <dbReference type="ChEBI" id="CHEBI:33019"/>
        <dbReference type="ChEBI" id="CHEBI:61194"/>
        <dbReference type="ChEBI" id="CHEBI:61382"/>
        <dbReference type="EC" id="3.6.1.66"/>
    </reaction>
    <physiologicalReaction direction="left-to-right" evidence="11">
        <dbReference type="Rhea" id="RHEA:28343"/>
    </physiologicalReaction>
</comment>
<dbReference type="GO" id="GO:0009204">
    <property type="term" value="P:deoxyribonucleoside triphosphate catabolic process"/>
    <property type="evidence" value="ECO:0007669"/>
    <property type="project" value="UniProtKB-UniRule"/>
</dbReference>
<evidence type="ECO:0000256" key="4">
    <source>
        <dbReference type="ARBA" id="ARBA00022741"/>
    </source>
</evidence>
<feature type="compositionally biased region" description="Basic and acidic residues" evidence="15">
    <location>
        <begin position="213"/>
        <end position="225"/>
    </location>
</feature>
<keyword evidence="5 13" id="KW-0378">Hydrolase</keyword>
<evidence type="ECO:0000256" key="2">
    <source>
        <dbReference type="ARBA" id="ARBA00022490"/>
    </source>
</evidence>
<dbReference type="GO" id="GO:0000724">
    <property type="term" value="P:double-strand break repair via homologous recombination"/>
    <property type="evidence" value="ECO:0007669"/>
    <property type="project" value="TreeGrafter"/>
</dbReference>
<evidence type="ECO:0000256" key="8">
    <source>
        <dbReference type="ARBA" id="ARBA00023080"/>
    </source>
</evidence>
<feature type="region of interest" description="Disordered" evidence="15">
    <location>
        <begin position="1194"/>
        <end position="1214"/>
    </location>
</feature>
<comment type="similarity">
    <text evidence="1">Belongs to the SMC family. SMC5 subfamily.</text>
</comment>
<protein>
    <recommendedName>
        <fullName evidence="13">Inosine triphosphate pyrophosphatase</fullName>
        <shortName evidence="13">ITPase</shortName>
        <shortName evidence="13">Inosine triphosphatase</shortName>
        <ecNumber evidence="13">3.6.1.66</ecNumber>
    </recommendedName>
    <alternativeName>
        <fullName evidence="13">Non-canonical purine NTP pyrophosphatase</fullName>
    </alternativeName>
    <alternativeName>
        <fullName evidence="13">Non-standard purine NTP pyrophosphatase</fullName>
    </alternativeName>
    <alternativeName>
        <fullName evidence="13">Nucleoside-triphosphate diphosphatase</fullName>
    </alternativeName>
    <alternativeName>
        <fullName evidence="13">Nucleoside-triphosphate pyrophosphatase</fullName>
        <shortName evidence="13">NTPase</shortName>
    </alternativeName>
    <alternativeName>
        <fullName evidence="13">XTP/dITP diphosphatase</fullName>
    </alternativeName>
</protein>
<dbReference type="GO" id="GO:0036222">
    <property type="term" value="F:XTP diphosphatase activity"/>
    <property type="evidence" value="ECO:0007669"/>
    <property type="project" value="UniProtKB-UniRule"/>
</dbReference>
<evidence type="ECO:0000256" key="13">
    <source>
        <dbReference type="HAMAP-Rule" id="MF_03148"/>
    </source>
</evidence>
<dbReference type="GO" id="GO:0030915">
    <property type="term" value="C:Smc5-Smc6 complex"/>
    <property type="evidence" value="ECO:0007669"/>
    <property type="project" value="TreeGrafter"/>
</dbReference>
<evidence type="ECO:0000256" key="10">
    <source>
        <dbReference type="ARBA" id="ARBA00093218"/>
    </source>
</evidence>
<dbReference type="InterPro" id="IPR002637">
    <property type="entry name" value="RdgB/HAM1"/>
</dbReference>
<feature type="coiled-coil region" evidence="14">
    <location>
        <begin position="619"/>
        <end position="650"/>
    </location>
</feature>
<evidence type="ECO:0000313" key="17">
    <source>
        <dbReference type="EMBL" id="OCB87219.1"/>
    </source>
</evidence>
<dbReference type="Gene3D" id="3.40.50.300">
    <property type="entry name" value="P-loop containing nucleotide triphosphate hydrolases"/>
    <property type="match status" value="2"/>
</dbReference>
<gene>
    <name evidence="17" type="ORF">A7U60_g5736</name>
</gene>
<comment type="cofactor">
    <cofactor evidence="13">
        <name>Mg(2+)</name>
        <dbReference type="ChEBI" id="CHEBI:18420"/>
    </cofactor>
    <cofactor evidence="13">
        <name>Mn(2+)</name>
        <dbReference type="ChEBI" id="CHEBI:29035"/>
    </cofactor>
    <text evidence="13">Binds 1 divalent metal cation per subunit; can use either Mg(2+) or Mn(2+).</text>
</comment>
<keyword evidence="7 14" id="KW-0175">Coiled coil</keyword>
<dbReference type="Proteomes" id="UP000757232">
    <property type="component" value="Unassembled WGS sequence"/>
</dbReference>
<keyword evidence="3 13" id="KW-0479">Metal-binding</keyword>
<keyword evidence="4 13" id="KW-0547">Nucleotide-binding</keyword>
<dbReference type="InterPro" id="IPR027417">
    <property type="entry name" value="P-loop_NTPase"/>
</dbReference>
<dbReference type="GO" id="GO:0005634">
    <property type="term" value="C:nucleus"/>
    <property type="evidence" value="ECO:0007669"/>
    <property type="project" value="UniProtKB-SubCell"/>
</dbReference>
<comment type="subcellular location">
    <subcellularLocation>
        <location evidence="13">Cytoplasm</location>
    </subcellularLocation>
    <subcellularLocation>
        <location evidence="13">Nucleus</location>
    </subcellularLocation>
</comment>
<dbReference type="Pfam" id="PF01725">
    <property type="entry name" value="Ham1p_like"/>
    <property type="match status" value="1"/>
</dbReference>
<comment type="function">
    <text evidence="13">Pyrophosphatase that hydrolyzes non-canonical purine nucleotides such as inosine triphosphate (ITP), deoxyinosine triphosphate (dITP) or xanthosine 5'-triphosphate (XTP) to their respective monophosphate derivatives. The enzyme does not distinguish between the deoxy- and ribose forms. Probably excludes non-canonical purines from RNA and DNA precursor pools, thus preventing their incorporation into RNA and DNA and avoiding chromosomal lesions.</text>
</comment>
<evidence type="ECO:0000313" key="18">
    <source>
        <dbReference type="Proteomes" id="UP000757232"/>
    </source>
</evidence>
<evidence type="ECO:0000259" key="16">
    <source>
        <dbReference type="Pfam" id="PF02463"/>
    </source>
</evidence>
<keyword evidence="18" id="KW-1185">Reference proteome</keyword>
<feature type="coiled-coil region" evidence="14">
    <location>
        <begin position="467"/>
        <end position="547"/>
    </location>
</feature>
<evidence type="ECO:0000256" key="5">
    <source>
        <dbReference type="ARBA" id="ARBA00022801"/>
    </source>
</evidence>
<dbReference type="GO" id="GO:0003697">
    <property type="term" value="F:single-stranded DNA binding"/>
    <property type="evidence" value="ECO:0007669"/>
    <property type="project" value="TreeGrafter"/>
</dbReference>
<dbReference type="EMBL" id="LNZH02000194">
    <property type="protein sequence ID" value="OCB87219.1"/>
    <property type="molecule type" value="Genomic_DNA"/>
</dbReference>
<dbReference type="InterPro" id="IPR027502">
    <property type="entry name" value="ITPase"/>
</dbReference>
<proteinExistence type="inferred from homology"/>
<keyword evidence="6 13" id="KW-0460">Magnesium</keyword>
<keyword evidence="2 13" id="KW-0963">Cytoplasm</keyword>
<feature type="binding site" evidence="13">
    <location>
        <begin position="148"/>
        <end position="151"/>
    </location>
    <ligand>
        <name>ITP</name>
        <dbReference type="ChEBI" id="CHEBI:61402"/>
    </ligand>
</feature>
<evidence type="ECO:0000256" key="15">
    <source>
        <dbReference type="SAM" id="MobiDB-lite"/>
    </source>
</evidence>
<dbReference type="CDD" id="cd00515">
    <property type="entry name" value="HAM1"/>
    <property type="match status" value="1"/>
</dbReference>
<feature type="coiled-coil region" evidence="14">
    <location>
        <begin position="952"/>
        <end position="1031"/>
    </location>
</feature>
<comment type="similarity">
    <text evidence="13">Belongs to the HAM1 NTPase family.</text>
</comment>
<dbReference type="OrthoDB" id="10254973at2759"/>
<evidence type="ECO:0000256" key="9">
    <source>
        <dbReference type="ARBA" id="ARBA00054940"/>
    </source>
</evidence>
<dbReference type="EC" id="3.6.1.66" evidence="13"/>
<evidence type="ECO:0000256" key="12">
    <source>
        <dbReference type="ARBA" id="ARBA00093271"/>
    </source>
</evidence>
<feature type="region of interest" description="Disordered" evidence="15">
    <location>
        <begin position="177"/>
        <end position="282"/>
    </location>
</feature>
<dbReference type="PANTHER" id="PTHR45916:SF1">
    <property type="entry name" value="STRUCTURAL MAINTENANCE OF CHROMOSOMES PROTEIN 5"/>
    <property type="match status" value="1"/>
</dbReference>
<keyword evidence="13" id="KW-0464">Manganese</keyword>
<sequence>MEKRTLVFVTGNANKLKEVRAILSDGSNGFSPIEIESRDLDVPELQGTTQEVAREKCRRAAELVGGPCITEDVALCFKAMNGLPGPYIKHFLKALGPAGLSTLLEGFPTTEAYAICTFAYSAGPGTEPILFEGKTYGKIVLPRGPQDFGWDCAFEAEGTGKTTAYYERNASFVKRVPPTTIMVRRPDTESDKSSQTINERSLKAKTGRQSANGHDERGVDDRSEDQVNGLHQEENEAAVGEEEEEEDVYENTSPKGKKRARVNDDGESVTVKDERRSRRPTVLQRDKDGYVCGSVVRVKLHNFLTYDDVEFRPGPYLNMVLGPNGTGKSSIACALCLGLNWPPSVLGRATKIGSFVKLGNQDGFIEIELKGPIGEPNIIIRRALSATMTSQQSFTVNGSQTSGKEISARVEALGIQVNNLCSFLPQDKVAEFAQLSPQQLLRATQRAAGDERLLKWHDELIDAGKDLKELSSSCAVERKEVESLEQRNASLEKEVAAYKNRRKIEREIELLEVILPCKEYLDAREEYNALKIRREELHQKALELKERSKPVLDFKEQLSESKIAADREREKCKTAAKRKFDAMKPLWTKCEDLVLSGFSRLYQPLSLTNVLKQTDSDKIADELTQLRNQEKRRRNLIEKLKEDIHNMEHELAHPPEIENMETINVDFKANEKELNAAEMAKFHLEGTIKPHIDTSAHLDVKLKRYHEEYVSSGLTQSKCPDEVYSLKKLDDVSLRKLYDFRNFDADAAQVVAWLRENKHRFKEEVIEPAALSVEVKDPKYSAAVEAGFNPGQLKTFVFQCEEDHKLFNHLVIDSDAAVGKRVKVATWFRPRNDSRLMREPMTMDELHHQGFDDYAMNLVNYPEGMRWFLQDEIKLHRFAIGLNSSKIDMASAMNAISRDLPNGQPGAGSFVAGNVLSMVTRSRYGSRKPFNNTRDTVAPKCFRTAPIDQEKKRRLQDDIQQADMEKQQAEREIELISQDIKKAEGRIQIIKSDKAAIEARKKAVYDAQRRLHTLQLKLDEKQRQLHEEENAPSLDERRYELRRRGLDFGRERLDIVRRLKDLTRASMEDNKTATLAALRFMQTQANIDSLEELIRTHDTEYQTAMQDYNAITQEYNEMKATTKARLAASKAKLAEIDEEIQQTFVQMDQENEIARMNIDDIQQDLANLRAQLELNLSTNAGVIEMYESRQRQIEQKTRALENREKRKSDLERKTQKTRNKWLSALQELVSNINEKFSAAFDRVNCAGEIRIGEHPDDYSQWTIDILVKFRNSENLQLLTGQRQSGGERALTTIMYLMSLTELARAPFSLVDEINQGMDAQYERAVHNSLVEVTCQLDSGQYFLITPKLLTDLKYHERMKVLCVSNGEWLPDERNQLNGDMMRMISSFLARRVRAP</sequence>
<dbReference type="SUPFAM" id="SSF52972">
    <property type="entry name" value="ITPase-like"/>
    <property type="match status" value="1"/>
</dbReference>
<evidence type="ECO:0000256" key="1">
    <source>
        <dbReference type="ARBA" id="ARBA00010171"/>
    </source>
</evidence>
<dbReference type="GO" id="GO:0000166">
    <property type="term" value="F:nucleotide binding"/>
    <property type="evidence" value="ECO:0007669"/>
    <property type="project" value="UniProtKB-KW"/>
</dbReference>
<dbReference type="GO" id="GO:0035870">
    <property type="term" value="F:dITP diphosphatase activity"/>
    <property type="evidence" value="ECO:0007669"/>
    <property type="project" value="UniProtKB-UniRule"/>
</dbReference>
<keyword evidence="13" id="KW-0539">Nucleus</keyword>
<dbReference type="InterPro" id="IPR029001">
    <property type="entry name" value="ITPase-like_fam"/>
</dbReference>
<dbReference type="HAMAP" id="MF_03148">
    <property type="entry name" value="HAM1_NTPase"/>
    <property type="match status" value="1"/>
</dbReference>
<feature type="binding site" evidence="13">
    <location>
        <position position="44"/>
    </location>
    <ligand>
        <name>Mg(2+)</name>
        <dbReference type="ChEBI" id="CHEBI:18420"/>
    </ligand>
</feature>
<dbReference type="FunFam" id="3.90.950.10:FF:000003">
    <property type="entry name" value="Inosine triphosphate pyrophosphatase"/>
    <property type="match status" value="1"/>
</dbReference>
<dbReference type="GO" id="GO:0036220">
    <property type="term" value="F:ITP diphosphatase activity"/>
    <property type="evidence" value="ECO:0007669"/>
    <property type="project" value="UniProtKB-UniRule"/>
</dbReference>
<dbReference type="GO" id="GO:0005737">
    <property type="term" value="C:cytoplasm"/>
    <property type="evidence" value="ECO:0007669"/>
    <property type="project" value="UniProtKB-SubCell"/>
</dbReference>
<dbReference type="InterPro" id="IPR003395">
    <property type="entry name" value="RecF/RecN/SMC_N"/>
</dbReference>
<feature type="binding site" evidence="13">
    <location>
        <position position="72"/>
    </location>
    <ligand>
        <name>Mg(2+)</name>
        <dbReference type="ChEBI" id="CHEBI:18420"/>
    </ligand>
</feature>
<organism evidence="17 18">
    <name type="scientific">Sanghuangporus baumii</name>
    <name type="common">Phellinus baumii</name>
    <dbReference type="NCBI Taxonomy" id="108892"/>
    <lineage>
        <taxon>Eukaryota</taxon>
        <taxon>Fungi</taxon>
        <taxon>Dikarya</taxon>
        <taxon>Basidiomycota</taxon>
        <taxon>Agaricomycotina</taxon>
        <taxon>Agaricomycetes</taxon>
        <taxon>Hymenochaetales</taxon>
        <taxon>Hymenochaetaceae</taxon>
        <taxon>Sanghuangporus</taxon>
    </lineage>
</organism>
<dbReference type="SUPFAM" id="SSF52540">
    <property type="entry name" value="P-loop containing nucleoside triphosphate hydrolases"/>
    <property type="match status" value="1"/>
</dbReference>
<feature type="compositionally biased region" description="Acidic residues" evidence="15">
    <location>
        <begin position="235"/>
        <end position="249"/>
    </location>
</feature>
<name>A0A9Q5HWF6_SANBA</name>
<feature type="binding site" evidence="13">
    <location>
        <begin position="10"/>
        <end position="15"/>
    </location>
    <ligand>
        <name>ITP</name>
        <dbReference type="ChEBI" id="CHEBI:61402"/>
    </ligand>
</feature>
<evidence type="ECO:0000256" key="7">
    <source>
        <dbReference type="ARBA" id="ARBA00023054"/>
    </source>
</evidence>
<comment type="caution">
    <text evidence="17">The sequence shown here is derived from an EMBL/GenBank/DDBJ whole genome shotgun (WGS) entry which is preliminary data.</text>
</comment>
<evidence type="ECO:0000256" key="6">
    <source>
        <dbReference type="ARBA" id="ARBA00022842"/>
    </source>
</evidence>
<comment type="caution">
    <text evidence="13">Lacks conserved residue(s) required for the propagation of feature annotation.</text>
</comment>
<evidence type="ECO:0000256" key="11">
    <source>
        <dbReference type="ARBA" id="ARBA00093255"/>
    </source>
</evidence>
<evidence type="ECO:0000256" key="3">
    <source>
        <dbReference type="ARBA" id="ARBA00022723"/>
    </source>
</evidence>
<dbReference type="GO" id="GO:0009117">
    <property type="term" value="P:nucleotide metabolic process"/>
    <property type="evidence" value="ECO:0007669"/>
    <property type="project" value="UniProtKB-KW"/>
</dbReference>
<keyword evidence="8 13" id="KW-0546">Nucleotide metabolism</keyword>